<keyword evidence="3" id="KW-1185">Reference proteome</keyword>
<feature type="compositionally biased region" description="Acidic residues" evidence="1">
    <location>
        <begin position="37"/>
        <end position="47"/>
    </location>
</feature>
<reference evidence="2 3" key="1">
    <citation type="journal article" date="2018" name="Front. Plant Sci.">
        <title>Red Clover (Trifolium pratense) and Zigzag Clover (T. medium) - A Picture of Genomic Similarities and Differences.</title>
        <authorList>
            <person name="Dluhosova J."/>
            <person name="Istvanek J."/>
            <person name="Nedelnik J."/>
            <person name="Repkova J."/>
        </authorList>
    </citation>
    <scope>NUCLEOTIDE SEQUENCE [LARGE SCALE GENOMIC DNA]</scope>
    <source>
        <strain evidence="3">cv. 10/8</strain>
        <tissue evidence="2">Leaf</tissue>
    </source>
</reference>
<feature type="non-terminal residue" evidence="2">
    <location>
        <position position="1"/>
    </location>
</feature>
<feature type="region of interest" description="Disordered" evidence="1">
    <location>
        <begin position="35"/>
        <end position="55"/>
    </location>
</feature>
<sequence>DATASGVAPFEPPVEAEASCVLVYTPTLKSVLAWSEENSEENSAENSEDTRQIPS</sequence>
<evidence type="ECO:0000256" key="1">
    <source>
        <dbReference type="SAM" id="MobiDB-lite"/>
    </source>
</evidence>
<protein>
    <submittedName>
        <fullName evidence="2">Uncharacterized protein</fullName>
    </submittedName>
</protein>
<proteinExistence type="predicted"/>
<evidence type="ECO:0000313" key="2">
    <source>
        <dbReference type="EMBL" id="MCI67132.1"/>
    </source>
</evidence>
<organism evidence="2 3">
    <name type="scientific">Trifolium medium</name>
    <dbReference type="NCBI Taxonomy" id="97028"/>
    <lineage>
        <taxon>Eukaryota</taxon>
        <taxon>Viridiplantae</taxon>
        <taxon>Streptophyta</taxon>
        <taxon>Embryophyta</taxon>
        <taxon>Tracheophyta</taxon>
        <taxon>Spermatophyta</taxon>
        <taxon>Magnoliopsida</taxon>
        <taxon>eudicotyledons</taxon>
        <taxon>Gunneridae</taxon>
        <taxon>Pentapetalae</taxon>
        <taxon>rosids</taxon>
        <taxon>fabids</taxon>
        <taxon>Fabales</taxon>
        <taxon>Fabaceae</taxon>
        <taxon>Papilionoideae</taxon>
        <taxon>50 kb inversion clade</taxon>
        <taxon>NPAAA clade</taxon>
        <taxon>Hologalegina</taxon>
        <taxon>IRL clade</taxon>
        <taxon>Trifolieae</taxon>
        <taxon>Trifolium</taxon>
    </lineage>
</organism>
<evidence type="ECO:0000313" key="3">
    <source>
        <dbReference type="Proteomes" id="UP000265520"/>
    </source>
</evidence>
<dbReference type="Proteomes" id="UP000265520">
    <property type="component" value="Unassembled WGS sequence"/>
</dbReference>
<dbReference type="EMBL" id="LXQA010709771">
    <property type="protein sequence ID" value="MCI67132.1"/>
    <property type="molecule type" value="Genomic_DNA"/>
</dbReference>
<name>A0A392U146_9FABA</name>
<accession>A0A392U146</accession>
<comment type="caution">
    <text evidence="2">The sequence shown here is derived from an EMBL/GenBank/DDBJ whole genome shotgun (WGS) entry which is preliminary data.</text>
</comment>
<dbReference type="AlphaFoldDB" id="A0A392U146"/>